<gene>
    <name evidence="2" type="ORF">SLS55_005110</name>
</gene>
<name>A0ABR3CIT2_9PEZI</name>
<proteinExistence type="predicted"/>
<dbReference type="Proteomes" id="UP001430584">
    <property type="component" value="Unassembled WGS sequence"/>
</dbReference>
<comment type="caution">
    <text evidence="2">The sequence shown here is derived from an EMBL/GenBank/DDBJ whole genome shotgun (WGS) entry which is preliminary data.</text>
</comment>
<evidence type="ECO:0000256" key="1">
    <source>
        <dbReference type="SAM" id="MobiDB-lite"/>
    </source>
</evidence>
<feature type="compositionally biased region" description="Acidic residues" evidence="1">
    <location>
        <begin position="300"/>
        <end position="310"/>
    </location>
</feature>
<organism evidence="2 3">
    <name type="scientific">Diplodia seriata</name>
    <dbReference type="NCBI Taxonomy" id="420778"/>
    <lineage>
        <taxon>Eukaryota</taxon>
        <taxon>Fungi</taxon>
        <taxon>Dikarya</taxon>
        <taxon>Ascomycota</taxon>
        <taxon>Pezizomycotina</taxon>
        <taxon>Dothideomycetes</taxon>
        <taxon>Dothideomycetes incertae sedis</taxon>
        <taxon>Botryosphaeriales</taxon>
        <taxon>Botryosphaeriaceae</taxon>
        <taxon>Diplodia</taxon>
    </lineage>
</organism>
<feature type="region of interest" description="Disordered" evidence="1">
    <location>
        <begin position="262"/>
        <end position="318"/>
    </location>
</feature>
<accession>A0ABR3CIT2</accession>
<evidence type="ECO:0008006" key="4">
    <source>
        <dbReference type="Google" id="ProtNLM"/>
    </source>
</evidence>
<sequence length="353" mass="39133">MTGYVPITASFIEIPETSQLIPWEKFTFGYYYKLPSGKDSPCFPPDILDAFDLKSQSKLLTCNSTCITHYWNETDKNVETGKITDPLGISTLSAIAKSSNCTFFGNETYDGVSWSLREMADQNNVLRQQWNPDNIKYNCSDVVNMTIDGMNYTYIDIWDKEVSSLCFNNTAYDDDTLASNSRCLPKTTQRGSRAGYQWGFSAMLTSAVLILHAVWAASLYAVWLDAELGSTLVKQGFRLTQLRGAYFAVAAMTSSVAGLDDKVKGRGTIPPPPPPQSQSPSPAALTTAAEEQGSFAEGREEGEEEEEEEQPVIGRRVRAADMEAMMEREDAMVRFELFEEELPFAGVVAYDGA</sequence>
<protein>
    <recommendedName>
        <fullName evidence="4">Autophagy-related protein 27</fullName>
    </recommendedName>
</protein>
<dbReference type="GeneID" id="92009195"/>
<evidence type="ECO:0000313" key="3">
    <source>
        <dbReference type="Proteomes" id="UP001430584"/>
    </source>
</evidence>
<dbReference type="RefSeq" id="XP_066632403.1">
    <property type="nucleotide sequence ID" value="XM_066776561.1"/>
</dbReference>
<evidence type="ECO:0000313" key="2">
    <source>
        <dbReference type="EMBL" id="KAL0259374.1"/>
    </source>
</evidence>
<dbReference type="EMBL" id="JAJVCZ030000005">
    <property type="protein sequence ID" value="KAL0259374.1"/>
    <property type="molecule type" value="Genomic_DNA"/>
</dbReference>
<reference evidence="2 3" key="1">
    <citation type="submission" date="2024-02" db="EMBL/GenBank/DDBJ databases">
        <title>De novo assembly and annotation of 12 fungi associated with fruit tree decline syndrome in Ontario, Canada.</title>
        <authorList>
            <person name="Sulman M."/>
            <person name="Ellouze W."/>
            <person name="Ilyukhin E."/>
        </authorList>
    </citation>
    <scope>NUCLEOTIDE SEQUENCE [LARGE SCALE GENOMIC DNA]</scope>
    <source>
        <strain evidence="2 3">FDS-637</strain>
    </source>
</reference>
<keyword evidence="3" id="KW-1185">Reference proteome</keyword>